<keyword evidence="2" id="KW-1185">Reference proteome</keyword>
<dbReference type="EMBL" id="CM004392">
    <property type="protein sequence ID" value="KAG8653149.1"/>
    <property type="molecule type" value="Genomic_DNA"/>
</dbReference>
<reference evidence="2" key="1">
    <citation type="journal article" date="2016" name="Nat. Biotechnol.">
        <title>Sequencing wild and cultivated cassava and related species reveals extensive interspecific hybridization and genetic diversity.</title>
        <authorList>
            <person name="Bredeson J.V."/>
            <person name="Lyons J.B."/>
            <person name="Prochnik S.E."/>
            <person name="Wu G.A."/>
            <person name="Ha C.M."/>
            <person name="Edsinger-Gonzales E."/>
            <person name="Grimwood J."/>
            <person name="Schmutz J."/>
            <person name="Rabbi I.Y."/>
            <person name="Egesi C."/>
            <person name="Nauluvula P."/>
            <person name="Lebot V."/>
            <person name="Ndunguru J."/>
            <person name="Mkamilo G."/>
            <person name="Bart R.S."/>
            <person name="Setter T.L."/>
            <person name="Gleadow R.M."/>
            <person name="Kulakow P."/>
            <person name="Ferguson M.E."/>
            <person name="Rounsley S."/>
            <person name="Rokhsar D.S."/>
        </authorList>
    </citation>
    <scope>NUCLEOTIDE SEQUENCE [LARGE SCALE GENOMIC DNA]</scope>
    <source>
        <strain evidence="2">cv. AM560-2</strain>
    </source>
</reference>
<dbReference type="Proteomes" id="UP000091857">
    <property type="component" value="Chromosome 6"/>
</dbReference>
<evidence type="ECO:0000313" key="1">
    <source>
        <dbReference type="EMBL" id="KAG8653149.1"/>
    </source>
</evidence>
<accession>A0ACB7HK72</accession>
<protein>
    <submittedName>
        <fullName evidence="1">Uncharacterized protein</fullName>
    </submittedName>
</protein>
<gene>
    <name evidence="1" type="ORF">MANES_06G173501v8</name>
</gene>
<name>A0ACB7HK72_MANES</name>
<evidence type="ECO:0000313" key="2">
    <source>
        <dbReference type="Proteomes" id="UP000091857"/>
    </source>
</evidence>
<proteinExistence type="predicted"/>
<organism evidence="1 2">
    <name type="scientific">Manihot esculenta</name>
    <name type="common">Cassava</name>
    <name type="synonym">Jatropha manihot</name>
    <dbReference type="NCBI Taxonomy" id="3983"/>
    <lineage>
        <taxon>Eukaryota</taxon>
        <taxon>Viridiplantae</taxon>
        <taxon>Streptophyta</taxon>
        <taxon>Embryophyta</taxon>
        <taxon>Tracheophyta</taxon>
        <taxon>Spermatophyta</taxon>
        <taxon>Magnoliopsida</taxon>
        <taxon>eudicotyledons</taxon>
        <taxon>Gunneridae</taxon>
        <taxon>Pentapetalae</taxon>
        <taxon>rosids</taxon>
        <taxon>fabids</taxon>
        <taxon>Malpighiales</taxon>
        <taxon>Euphorbiaceae</taxon>
        <taxon>Crotonoideae</taxon>
        <taxon>Manihoteae</taxon>
        <taxon>Manihot</taxon>
    </lineage>
</organism>
<comment type="caution">
    <text evidence="1">The sequence shown here is derived from an EMBL/GenBank/DDBJ whole genome shotgun (WGS) entry which is preliminary data.</text>
</comment>
<sequence>MAFVPHFDSDYQFSPEEFSNMTSVIAQGNYGSTSIRTSTPTIPCGAISSSGAMLGHEQDLPSLYDNNAGLECFPVESDILCQVPMTTATFTGQLDVSEVVEPSLMDYRMGFDGNAKIQNFEGGLQYSNPCEYGDYCCEFVHDCKSICPDSEENLRIQCNQMPATKIGRYTVEERKDRILRYLKKRNQRNFNKTIKYACRKTLADRRVRVRGRFARKNEVCENKNGGKMSENPLQEKESYSNGAVEMNNEDDDWLQESVAGLMHVPPLAR</sequence>